<sequence length="276" mass="30567">MSWPNQNVSGFQPVEGQLSVAQYDDGPKANQALRVVEQQQTPEPQPEERSASPKVVRRQHNPYAPLKCPDHSDDSAHTPATVEELCTPMLPEHVPVNTGGHFGAEENVKLHASKPKSKPVEPDGLMRYCDPQRVDRDGRYFCAGEKGMLDGTETDATFSVAFDQIVEDAADARRLATKGLHQCSVFTNVFALKKETRCWVVSLFGKPKNMTDAERKTRDAAVAEVKAFVAAYPKVEVEDDDGTAYVLTIRNYLARRGSRGGQKNKSKKQQQQGAQQ</sequence>
<evidence type="ECO:0000313" key="2">
    <source>
        <dbReference type="EMBL" id="CAD9133345.1"/>
    </source>
</evidence>
<evidence type="ECO:0000256" key="1">
    <source>
        <dbReference type="SAM" id="MobiDB-lite"/>
    </source>
</evidence>
<feature type="region of interest" description="Disordered" evidence="1">
    <location>
        <begin position="257"/>
        <end position="276"/>
    </location>
</feature>
<name>A0A7S1QD11_NEODS</name>
<dbReference type="EMBL" id="HBGF01035346">
    <property type="protein sequence ID" value="CAD9133345.1"/>
    <property type="molecule type" value="Transcribed_RNA"/>
</dbReference>
<dbReference type="AlphaFoldDB" id="A0A7S1QD11"/>
<reference evidence="2" key="1">
    <citation type="submission" date="2021-01" db="EMBL/GenBank/DDBJ databases">
        <authorList>
            <person name="Corre E."/>
            <person name="Pelletier E."/>
            <person name="Niang G."/>
            <person name="Scheremetjew M."/>
            <person name="Finn R."/>
            <person name="Kale V."/>
            <person name="Holt S."/>
            <person name="Cochrane G."/>
            <person name="Meng A."/>
            <person name="Brown T."/>
            <person name="Cohen L."/>
        </authorList>
    </citation>
    <scope>NUCLEOTIDE SEQUENCE</scope>
    <source>
        <strain evidence="2">CCAP 1951/1</strain>
    </source>
</reference>
<feature type="region of interest" description="Disordered" evidence="1">
    <location>
        <begin position="1"/>
        <end position="78"/>
    </location>
</feature>
<accession>A0A7S1QD11</accession>
<feature type="compositionally biased region" description="Basic residues" evidence="1">
    <location>
        <begin position="257"/>
        <end position="268"/>
    </location>
</feature>
<organism evidence="2">
    <name type="scientific">Neobodo designis</name>
    <name type="common">Flagellated protozoan</name>
    <name type="synonym">Bodo designis</name>
    <dbReference type="NCBI Taxonomy" id="312471"/>
    <lineage>
        <taxon>Eukaryota</taxon>
        <taxon>Discoba</taxon>
        <taxon>Euglenozoa</taxon>
        <taxon>Kinetoplastea</taxon>
        <taxon>Metakinetoplastina</taxon>
        <taxon>Neobodonida</taxon>
        <taxon>Neobodo</taxon>
    </lineage>
</organism>
<proteinExistence type="predicted"/>
<protein>
    <submittedName>
        <fullName evidence="2">Uncharacterized protein</fullName>
    </submittedName>
</protein>
<gene>
    <name evidence="2" type="ORF">NDES1114_LOCUS23712</name>
</gene>
<feature type="compositionally biased region" description="Polar residues" evidence="1">
    <location>
        <begin position="1"/>
        <end position="10"/>
    </location>
</feature>